<name>A0ABX1WJL5_9FLAO</name>
<keyword evidence="2" id="KW-1185">Reference proteome</keyword>
<evidence type="ECO:0000313" key="1">
    <source>
        <dbReference type="EMBL" id="NOJ74871.1"/>
    </source>
</evidence>
<dbReference type="Proteomes" id="UP000580344">
    <property type="component" value="Unassembled WGS sequence"/>
</dbReference>
<accession>A0ABX1WJL5</accession>
<dbReference type="RefSeq" id="WP_171622191.1">
    <property type="nucleotide sequence ID" value="NZ_CP053698.1"/>
</dbReference>
<dbReference type="PROSITE" id="PS51257">
    <property type="entry name" value="PROKAR_LIPOPROTEIN"/>
    <property type="match status" value="1"/>
</dbReference>
<reference evidence="1 2" key="1">
    <citation type="submission" date="2020-05" db="EMBL/GenBank/DDBJ databases">
        <title>Tigecycline resistant gene in Empedobacter stercoris.</title>
        <authorList>
            <person name="Chen Y."/>
            <person name="Cheng Y."/>
            <person name="Zhou K."/>
        </authorList>
    </citation>
    <scope>NUCLEOTIDE SEQUENCE [LARGE SCALE GENOMIC DNA]</scope>
    <source>
        <strain evidence="1 2">ES202</strain>
    </source>
</reference>
<organism evidence="1 2">
    <name type="scientific">Empedobacter stercoris</name>
    <dbReference type="NCBI Taxonomy" id="1628248"/>
    <lineage>
        <taxon>Bacteria</taxon>
        <taxon>Pseudomonadati</taxon>
        <taxon>Bacteroidota</taxon>
        <taxon>Flavobacteriia</taxon>
        <taxon>Flavobacteriales</taxon>
        <taxon>Weeksellaceae</taxon>
        <taxon>Empedobacter</taxon>
    </lineage>
</organism>
<gene>
    <name evidence="1" type="ORF">HMH06_03275</name>
</gene>
<dbReference type="EMBL" id="JABFOQ010000004">
    <property type="protein sequence ID" value="NOJ74871.1"/>
    <property type="molecule type" value="Genomic_DNA"/>
</dbReference>
<proteinExistence type="predicted"/>
<protein>
    <submittedName>
        <fullName evidence="1">Uncharacterized protein</fullName>
    </submittedName>
</protein>
<comment type="caution">
    <text evidence="1">The sequence shown here is derived from an EMBL/GenBank/DDBJ whole genome shotgun (WGS) entry which is preliminary data.</text>
</comment>
<evidence type="ECO:0000313" key="2">
    <source>
        <dbReference type="Proteomes" id="UP000580344"/>
    </source>
</evidence>
<sequence>MRTSIFLMTILTTLFSCSNEDDSQNIVYKEKYERRFIIFRDSLGTEVKDSGTVRVSKNNTLYRFDFETADNKHVDPIEDIEMEMTGSNSLRNVNWSPTKFIVMTKDSINISYQIGDSYWLVNGIK</sequence>